<evidence type="ECO:0000313" key="5">
    <source>
        <dbReference type="Proteomes" id="UP000545507"/>
    </source>
</evidence>
<dbReference type="Proteomes" id="UP000545507">
    <property type="component" value="Unassembled WGS sequence"/>
</dbReference>
<accession>A0A7Y8GZ88</accession>
<proteinExistence type="predicted"/>
<evidence type="ECO:0000256" key="2">
    <source>
        <dbReference type="SAM" id="Phobius"/>
    </source>
</evidence>
<feature type="transmembrane region" description="Helical" evidence="2">
    <location>
        <begin position="59"/>
        <end position="77"/>
    </location>
</feature>
<dbReference type="Gene3D" id="3.30.70.1070">
    <property type="entry name" value="Sporulation related repeat"/>
    <property type="match status" value="1"/>
</dbReference>
<feature type="region of interest" description="Disordered" evidence="1">
    <location>
        <begin position="179"/>
        <end position="208"/>
    </location>
</feature>
<reference evidence="4 5" key="1">
    <citation type="submission" date="2019-09" db="EMBL/GenBank/DDBJ databases">
        <title>Hydrogenophaga aromatica sp. nov., isolated from a para-xylene-degrading enrichment culture.</title>
        <authorList>
            <person name="Tancsics A."/>
            <person name="Banerjee S."/>
        </authorList>
    </citation>
    <scope>NUCLEOTIDE SEQUENCE [LARGE SCALE GENOMIC DNA]</scope>
    <source>
        <strain evidence="4 5">D2P1</strain>
    </source>
</reference>
<evidence type="ECO:0000259" key="3">
    <source>
        <dbReference type="PROSITE" id="PS51724"/>
    </source>
</evidence>
<sequence length="320" mass="33871">MPSGTEALLRAALGPSAARVYLPILARFEERGRSGLVWSPRAALGNLAWLVYWRLWDAVLVQSILTVAGAGALGWLWARADGVPMGVRFGMAVAVAVLWCAVPGLWGVAWLHGGLRQRTVAAVEDADTFKEALEHLERSVFVWRPRGYVLSALAALSVVLLVWGAGQLLRGTAEPDEPASAALLRSTPPPSISPVAMPAPAPAPEQTAASPVVDKLVPVIESPAVEPAAERVLPDPDLSGVRPRVRGFGVNVGLFSVAANAERAKERLSGAGLPVLDDPVESARGPLTRVRVGPFDRREDAEAAAQKVRALGLEARVYAP</sequence>
<dbReference type="RefSeq" id="WP_177137465.1">
    <property type="nucleotide sequence ID" value="NZ_JAGPWB010000083.1"/>
</dbReference>
<dbReference type="SUPFAM" id="SSF110997">
    <property type="entry name" value="Sporulation related repeat"/>
    <property type="match status" value="1"/>
</dbReference>
<keyword evidence="2" id="KW-0812">Transmembrane</keyword>
<evidence type="ECO:0000313" key="4">
    <source>
        <dbReference type="EMBL" id="NWF47602.1"/>
    </source>
</evidence>
<dbReference type="Pfam" id="PF05036">
    <property type="entry name" value="SPOR"/>
    <property type="match status" value="1"/>
</dbReference>
<dbReference type="AlphaFoldDB" id="A0A7Y8GZ88"/>
<dbReference type="EMBL" id="VYGV01000016">
    <property type="protein sequence ID" value="NWF47602.1"/>
    <property type="molecule type" value="Genomic_DNA"/>
</dbReference>
<dbReference type="InterPro" id="IPR007730">
    <property type="entry name" value="SPOR-like_dom"/>
</dbReference>
<name>A0A7Y8GZ88_9BURK</name>
<gene>
    <name evidence="4" type="ORF">F3K02_20450</name>
</gene>
<evidence type="ECO:0000256" key="1">
    <source>
        <dbReference type="SAM" id="MobiDB-lite"/>
    </source>
</evidence>
<feature type="transmembrane region" description="Helical" evidence="2">
    <location>
        <begin position="148"/>
        <end position="166"/>
    </location>
</feature>
<comment type="caution">
    <text evidence="4">The sequence shown here is derived from an EMBL/GenBank/DDBJ whole genome shotgun (WGS) entry which is preliminary data.</text>
</comment>
<dbReference type="PROSITE" id="PS51724">
    <property type="entry name" value="SPOR"/>
    <property type="match status" value="1"/>
</dbReference>
<protein>
    <submittedName>
        <fullName evidence="4">SPOR domain-containing protein</fullName>
    </submittedName>
</protein>
<organism evidence="4 5">
    <name type="scientific">Hydrogenophaga aromaticivorans</name>
    <dbReference type="NCBI Taxonomy" id="2610898"/>
    <lineage>
        <taxon>Bacteria</taxon>
        <taxon>Pseudomonadati</taxon>
        <taxon>Pseudomonadota</taxon>
        <taxon>Betaproteobacteria</taxon>
        <taxon>Burkholderiales</taxon>
        <taxon>Comamonadaceae</taxon>
        <taxon>Hydrogenophaga</taxon>
    </lineage>
</organism>
<dbReference type="GO" id="GO:0042834">
    <property type="term" value="F:peptidoglycan binding"/>
    <property type="evidence" value="ECO:0007669"/>
    <property type="project" value="InterPro"/>
</dbReference>
<dbReference type="InterPro" id="IPR036680">
    <property type="entry name" value="SPOR-like_sf"/>
</dbReference>
<keyword evidence="2" id="KW-0472">Membrane</keyword>
<keyword evidence="2" id="KW-1133">Transmembrane helix</keyword>
<feature type="compositionally biased region" description="Pro residues" evidence="1">
    <location>
        <begin position="187"/>
        <end position="203"/>
    </location>
</feature>
<feature type="domain" description="SPOR" evidence="3">
    <location>
        <begin position="242"/>
        <end position="320"/>
    </location>
</feature>
<keyword evidence="5" id="KW-1185">Reference proteome</keyword>
<feature type="transmembrane region" description="Helical" evidence="2">
    <location>
        <begin position="89"/>
        <end position="111"/>
    </location>
</feature>